<gene>
    <name evidence="3" type="ordered locus">WS1797</name>
</gene>
<evidence type="ECO:0000313" key="4">
    <source>
        <dbReference type="Proteomes" id="UP000000422"/>
    </source>
</evidence>
<evidence type="ECO:0000256" key="1">
    <source>
        <dbReference type="SAM" id="MobiDB-lite"/>
    </source>
</evidence>
<feature type="chain" id="PRO_5004288640" evidence="2">
    <location>
        <begin position="20"/>
        <end position="1316"/>
    </location>
</feature>
<evidence type="ECO:0000256" key="2">
    <source>
        <dbReference type="SAM" id="SignalP"/>
    </source>
</evidence>
<dbReference type="eggNOG" id="COG1361">
    <property type="taxonomic scope" value="Bacteria"/>
</dbReference>
<proteinExistence type="predicted"/>
<dbReference type="HOGENOM" id="CLU_260244_0_0_7"/>
<keyword evidence="2" id="KW-0732">Signal</keyword>
<accession>Q7MR17</accession>
<evidence type="ECO:0000313" key="3">
    <source>
        <dbReference type="EMBL" id="CAE10815.1"/>
    </source>
</evidence>
<dbReference type="KEGG" id="wsu:WS1797"/>
<dbReference type="Proteomes" id="UP000000422">
    <property type="component" value="Chromosome"/>
</dbReference>
<keyword evidence="4" id="KW-1185">Reference proteome</keyword>
<dbReference type="eggNOG" id="COG1195">
    <property type="taxonomic scope" value="Bacteria"/>
</dbReference>
<feature type="signal peptide" evidence="2">
    <location>
        <begin position="1"/>
        <end position="19"/>
    </location>
</feature>
<feature type="compositionally biased region" description="Polar residues" evidence="1">
    <location>
        <begin position="1297"/>
        <end position="1310"/>
    </location>
</feature>
<organism evidence="4">
    <name type="scientific">Wolinella succinogenes (strain ATCC 29543 / DSM 1740 / CCUG 13145 / JCM 31913 / LMG 7466 / NCTC 11488 / FDC 602W)</name>
    <name type="common">Vibrio succinogenes</name>
    <dbReference type="NCBI Taxonomy" id="273121"/>
    <lineage>
        <taxon>Bacteria</taxon>
        <taxon>Pseudomonadati</taxon>
        <taxon>Campylobacterota</taxon>
        <taxon>Epsilonproteobacteria</taxon>
        <taxon>Campylobacterales</taxon>
        <taxon>Helicobacteraceae</taxon>
        <taxon>Wolinella</taxon>
    </lineage>
</organism>
<dbReference type="RefSeq" id="WP_011139598.1">
    <property type="nucleotide sequence ID" value="NC_005090.1"/>
</dbReference>
<reference evidence="3 4" key="1">
    <citation type="journal article" date="2003" name="Proc. Natl. Acad. Sci. U.S.A.">
        <title>Complete genome sequence and analysis of Wolinella succinogenes.</title>
        <authorList>
            <person name="Baar C."/>
            <person name="Eppinger M."/>
            <person name="Raddatz G."/>
            <person name="Simon JM."/>
            <person name="Lanz C."/>
            <person name="Klimmek O."/>
            <person name="Nandakumar R."/>
            <person name="Gross R."/>
            <person name="Rosinus A."/>
            <person name="Keller H."/>
            <person name="Jagtap P."/>
            <person name="Linke B."/>
            <person name="Meyer F."/>
            <person name="Lederer H."/>
            <person name="Schuster S.C."/>
        </authorList>
    </citation>
    <scope>NUCLEOTIDE SEQUENCE [LARGE SCALE GENOMIC DNA]</scope>
    <source>
        <strain evidence="4">ATCC 29543 / DSM 1740 / CCUG 13145 / JCM 31913 / LMG 7466 / NCTC 11488 / FDC 602W</strain>
    </source>
</reference>
<sequence length="1316" mass="142000">MRKILAFWGWLALTLPLLAADPQCSAVFSNAVGVTTYNLTANSGAKLYNTEDNSNVINVGSLSGVSTICQGGAATCVVNSHAPLMTIPNAPIFGSLIGYTLNSGQNDTLSFNTTRSSFTINGTLNLNGNIYLNSKNLLGTAQSFSLNNGGVLNINGNVTIYASTLTLNGTININSGSLTLIVDSFNYNSGAKINGNNTYDKVVILARNSIAINDSIPAILYSNGSATVNSQGVVYGALTAGSIMLNGTIHYIQSATTSAEIPGCTNNFSGSNLRAFTRAYQTSLNGGIKIIGNTILGQKNSNSTICPTNNTNNAEVTLRYWDIDSDSSTFSSSSSTLTLTSNSEIVKAYLYWQGILSAGNKAEAQSVKLKTPTQTSYVEITSQTSKFNWAEQNYSGYYYSYQGVADVTSYVKESGVYTVADLSTTQGTINQLGSFGAWAIVVVYRNNSETFKNITLFDGYDIVSSGNNKSYTLSGFLTPTKGTVKSSFLTFTGEGDVDITGDYIQLGGTRLKNINGVTNNAFDASITEGSNYFTAKNPNCQNNFGIDIHDFDVGSSGQNIINNSQSSVGITLGSTQDTYFPGLFAFSTDLYVPDVCYEENLTKNGIEPTSIVIGDTLDINVTISNMNYEPAKGVSIAKFFNTSLEYDKESTQVRNSTGIYVPKTDAGGDDVVTYSDKGNEQKLRINLGTGASASGGGTIGHEQEEAFYYRFKVQQDGNLTNEYKVSYRDESDPYNVVEHSEIAIGKCSNRNITSSIITVSPLGKARIVERGAGWSTNGGSLSTKISGDNLAFDLLYATDSSGATLATGVVKKVELYDYSNPSTPVLVRSLITSDRTINQRYEIPAFSMTARAYQDLRFQITLSDGTIATSNNFALRPHRFEIAGTTPTTPKAGEPFTLTIKALDTLGNPTAGYNQALSLSLSPKLTFNEEKSECKKGNLKITGHFVDGVFTSDAITYDEIGRINLQVSEVTGSEWGINDALDTPEETRYITPSEVFPLGVVPSQFSLESLALTSEFGDFSYFDAPWDKALKLDYTLTAQNAEGKTTENYSAQCYAKEVTVKHTLNPAITETRDEEKENVNVRTSATTAPFDGATLPDLIAPQSGFTKGEQSITHPFTFTTINRKKPKSPFFLSSATQTLKLSASDGTTQGEGEVSTPMKLFFGRINPIDSTNTAKEPAKVYYEVYCRGSDCASFGLSKPSVNSAYWYQNPKHASPPLEMDHFTSTTKPNPSGGIGSLSGASQNLEFVLNEGERKRVDITHGDEAGKFPLYLHFHPYSTTPLTSFFVSRPLEDKTVEKTIQTNETTRQTKGASRIGE</sequence>
<feature type="region of interest" description="Disordered" evidence="1">
    <location>
        <begin position="1296"/>
        <end position="1316"/>
    </location>
</feature>
<dbReference type="EMBL" id="BX571661">
    <property type="protein sequence ID" value="CAE10815.1"/>
    <property type="molecule type" value="Genomic_DNA"/>
</dbReference>
<name>Q7MR17_WOLSU</name>
<dbReference type="STRING" id="273121.WS1797"/>
<protein>
    <submittedName>
        <fullName evidence="3">Uncharacterized protein</fullName>
    </submittedName>
</protein>